<dbReference type="Proteomes" id="UP000813423">
    <property type="component" value="Unassembled WGS sequence"/>
</dbReference>
<proteinExistence type="predicted"/>
<evidence type="ECO:0000313" key="2">
    <source>
        <dbReference type="Proteomes" id="UP000813423"/>
    </source>
</evidence>
<accession>A0A229XVH7</accession>
<reference evidence="1" key="1">
    <citation type="submission" date="2021-08" db="EMBL/GenBank/DDBJ databases">
        <title>Global Aspergillus fumigatus from environmental and clinical sources.</title>
        <authorList>
            <person name="Barber A."/>
            <person name="Sae-Ong T."/>
        </authorList>
    </citation>
    <scope>NUCLEOTIDE SEQUENCE</scope>
    <source>
        <strain evidence="1">NRZ-2016-071</strain>
    </source>
</reference>
<sequence>MNLLGSEEDGFTIWRRKGFGLDMFGKANAYHSQQSLAAEVFKSSRYGAERITHAVTLPFVLKPGTIQVHPGRATPSLLTLRV</sequence>
<gene>
    <name evidence="1" type="ORF">KXV57_003977</name>
</gene>
<organism evidence="1 2">
    <name type="scientific">Aspergillus fumigatus</name>
    <name type="common">Neosartorya fumigata</name>
    <dbReference type="NCBI Taxonomy" id="746128"/>
    <lineage>
        <taxon>Eukaryota</taxon>
        <taxon>Fungi</taxon>
        <taxon>Dikarya</taxon>
        <taxon>Ascomycota</taxon>
        <taxon>Pezizomycotina</taxon>
        <taxon>Eurotiomycetes</taxon>
        <taxon>Eurotiomycetidae</taxon>
        <taxon>Eurotiales</taxon>
        <taxon>Aspergillaceae</taxon>
        <taxon>Aspergillus</taxon>
        <taxon>Aspergillus subgen. Fumigati</taxon>
    </lineage>
</organism>
<protein>
    <submittedName>
        <fullName evidence="1">Uncharacterized protein</fullName>
    </submittedName>
</protein>
<comment type="caution">
    <text evidence="1">The sequence shown here is derived from an EMBL/GenBank/DDBJ whole genome shotgun (WGS) entry which is preliminary data.</text>
</comment>
<dbReference type="EMBL" id="JAIBSC010000025">
    <property type="protein sequence ID" value="KAH1907697.1"/>
    <property type="molecule type" value="Genomic_DNA"/>
</dbReference>
<name>A0A229XVH7_ASPFM</name>
<dbReference type="AlphaFoldDB" id="A0A229XVH7"/>
<evidence type="ECO:0000313" key="1">
    <source>
        <dbReference type="EMBL" id="KAH1907697.1"/>
    </source>
</evidence>